<reference evidence="1" key="1">
    <citation type="submission" date="2023-11" db="EMBL/GenBank/DDBJ databases">
        <authorList>
            <person name="De Vega J J."/>
            <person name="De Vega J J."/>
        </authorList>
    </citation>
    <scope>NUCLEOTIDE SEQUENCE</scope>
</reference>
<name>A0AAD2HLC6_9AGAR</name>
<keyword evidence="2" id="KW-1185">Reference proteome</keyword>
<protein>
    <submittedName>
        <fullName evidence="1">Uncharacterized protein</fullName>
    </submittedName>
</protein>
<accession>A0AAD2HLC6</accession>
<gene>
    <name evidence="1" type="ORF">MYCIT1_LOCUS27424</name>
</gene>
<dbReference type="InterPro" id="IPR029058">
    <property type="entry name" value="AB_hydrolase_fold"/>
</dbReference>
<proteinExistence type="predicted"/>
<feature type="non-terminal residue" evidence="1">
    <location>
        <position position="1"/>
    </location>
</feature>
<sequence>MWLGYRHPTGEIHIQDSGAWLSCPGMDNNSTLCTTGDVPTLLQGNAFNHKGPYNGVEIQCVIP</sequence>
<dbReference type="Proteomes" id="UP001295794">
    <property type="component" value="Unassembled WGS sequence"/>
</dbReference>
<dbReference type="AlphaFoldDB" id="A0AAD2HLC6"/>
<evidence type="ECO:0000313" key="1">
    <source>
        <dbReference type="EMBL" id="CAK5278143.1"/>
    </source>
</evidence>
<dbReference type="EMBL" id="CAVNYO010000421">
    <property type="protein sequence ID" value="CAK5278143.1"/>
    <property type="molecule type" value="Genomic_DNA"/>
</dbReference>
<dbReference type="Gene3D" id="3.40.50.1820">
    <property type="entry name" value="alpha/beta hydrolase"/>
    <property type="match status" value="1"/>
</dbReference>
<organism evidence="1 2">
    <name type="scientific">Mycena citricolor</name>
    <dbReference type="NCBI Taxonomy" id="2018698"/>
    <lineage>
        <taxon>Eukaryota</taxon>
        <taxon>Fungi</taxon>
        <taxon>Dikarya</taxon>
        <taxon>Basidiomycota</taxon>
        <taxon>Agaricomycotina</taxon>
        <taxon>Agaricomycetes</taxon>
        <taxon>Agaricomycetidae</taxon>
        <taxon>Agaricales</taxon>
        <taxon>Marasmiineae</taxon>
        <taxon>Mycenaceae</taxon>
        <taxon>Mycena</taxon>
    </lineage>
</organism>
<evidence type="ECO:0000313" key="2">
    <source>
        <dbReference type="Proteomes" id="UP001295794"/>
    </source>
</evidence>
<comment type="caution">
    <text evidence="1">The sequence shown here is derived from an EMBL/GenBank/DDBJ whole genome shotgun (WGS) entry which is preliminary data.</text>
</comment>